<sequence length="1220" mass="137077">MSNNNSSYQKYDGNTGTYTPADSSFNEAPRGKQKWLIGAVIVAAVGIVYGLTFPKQNYQQNIDKVMKADTSVDIGSNGKLKLFDDLNRYVLEDYDAKSTFSSFLPGVAGYFGKPVWAFYVNRGQVMSTFGTESKDYPMLEFNPANKAYQNTPYLGFRTFVHGTRGGSSFLVEPFSPEGTRNLEDSNDDATKPKRVLYVGTNEVEIQEVDGVNEMSTKVQYFVMPEENFASLVRRTTFTNNGNTDLTISVLDGNARMEPYGGQLDWGLKQMGRTLEGWMGVYHADDTLTMPFYKLSTEPTDTADVKIEVSGHYCLSFIETADKTAELLPIVFDTQKVFGMDTALFTPAGLRSSSIEKILENPQYGWAKTSSAFAAVSQVTLKPGENITVASVYGKADTIEQLPTISSRITSPNFIKTKLDRARSLIDALTAGVETKTANHLFDGTVKQMFLDNSLRGGVPTILGNVDSDATYDEDPAVKVFHAFSRIHGDLERDYNAFKIEPTFFSQGPGNYRDVAQNRRNDVTFFPRMGSFNIQMFLSFIQADGYEPLTVEAVAYRFEDPQVAIDVAKKVTADAQSADVLAKVLNGGPFRPGQIFSLCDQLNIKRDTSLTDFEFINTIVKQTEDHAMAVYGQGYWGDHWDYYIDLIEAYLAIYPDGEEELMYDRPLKYFFSTATVKPRSEKYVLTLTYDGTSHHVQQLDATFFDEHKVNEQEAFRNQNTGLISIEANWQRTNEGEAFRSNAISKLFLLGAQKFAMRDAYGMGVEYEGGRPGWLDSMNGLPGMIGSGMPETYELLLLLQYVKKVVDKYDRALEIPQELHRMLRTVNKALDTLEESGYLDAEDLSGDVPKPLFEYWDIVAAARESYRNDVQYYFSGNTTVLSAHQVSKMVGRWIEQVELGIKRSFHFATTGFGDDGTSGIPACFFAFEVTDWKLNDGKTPKGLPTVNALAMKVKNFPLFLEAPVRYMKTIQDQQDKMLDMYERVLDSGLRDDYLKMYYLSASLKGQTFDMGRQIAFAPGWLENQSIWMHMSYKYYLQLIRGKLYDQFFSEMKGGGILPFMDPDVYGRSLMECSSFIASSAFPDPSIVGEGFLARLSGSTAEFMDIWKLMFIGPKPFFLNEKGHLHMQLVPSLPSWLFEDPESGSKPYFDDKGNHVVKFNLFGTIPVTYHNPGGKNLYGVSPSSYKVTMKDGSTLDFDTPTIPTETAEAIRRIATVDSIDAYF</sequence>
<keyword evidence="1" id="KW-0472">Membrane</keyword>
<dbReference type="Proteomes" id="UP000198406">
    <property type="component" value="Unassembled WGS sequence"/>
</dbReference>
<keyword evidence="3" id="KW-1185">Reference proteome</keyword>
<dbReference type="InParanoid" id="A0A1Z5JE69"/>
<protein>
    <submittedName>
        <fullName evidence="2">Uncharacterized protein</fullName>
    </submittedName>
</protein>
<organism evidence="2 3">
    <name type="scientific">Fistulifera solaris</name>
    <name type="common">Oleaginous diatom</name>
    <dbReference type="NCBI Taxonomy" id="1519565"/>
    <lineage>
        <taxon>Eukaryota</taxon>
        <taxon>Sar</taxon>
        <taxon>Stramenopiles</taxon>
        <taxon>Ochrophyta</taxon>
        <taxon>Bacillariophyta</taxon>
        <taxon>Bacillariophyceae</taxon>
        <taxon>Bacillariophycidae</taxon>
        <taxon>Naviculales</taxon>
        <taxon>Naviculaceae</taxon>
        <taxon>Fistulifera</taxon>
    </lineage>
</organism>
<keyword evidence="1" id="KW-1133">Transmembrane helix</keyword>
<dbReference type="OrthoDB" id="407947at2759"/>
<feature type="transmembrane region" description="Helical" evidence="1">
    <location>
        <begin position="35"/>
        <end position="53"/>
    </location>
</feature>
<name>A0A1Z5JE69_FISSO</name>
<reference evidence="2 3" key="1">
    <citation type="journal article" date="2015" name="Plant Cell">
        <title>Oil accumulation by the oleaginous diatom Fistulifera solaris as revealed by the genome and transcriptome.</title>
        <authorList>
            <person name="Tanaka T."/>
            <person name="Maeda Y."/>
            <person name="Veluchamy A."/>
            <person name="Tanaka M."/>
            <person name="Abida H."/>
            <person name="Marechal E."/>
            <person name="Bowler C."/>
            <person name="Muto M."/>
            <person name="Sunaga Y."/>
            <person name="Tanaka M."/>
            <person name="Yoshino T."/>
            <person name="Taniguchi T."/>
            <person name="Fukuda Y."/>
            <person name="Nemoto M."/>
            <person name="Matsumoto M."/>
            <person name="Wong P.S."/>
            <person name="Aburatani S."/>
            <person name="Fujibuchi W."/>
        </authorList>
    </citation>
    <scope>NUCLEOTIDE SEQUENCE [LARGE SCALE GENOMIC DNA]</scope>
    <source>
        <strain evidence="2 3">JPCC DA0580</strain>
    </source>
</reference>
<evidence type="ECO:0000256" key="1">
    <source>
        <dbReference type="SAM" id="Phobius"/>
    </source>
</evidence>
<dbReference type="AlphaFoldDB" id="A0A1Z5JE69"/>
<evidence type="ECO:0000313" key="3">
    <source>
        <dbReference type="Proteomes" id="UP000198406"/>
    </source>
</evidence>
<dbReference type="EMBL" id="BDSP01000050">
    <property type="protein sequence ID" value="GAX12294.1"/>
    <property type="molecule type" value="Genomic_DNA"/>
</dbReference>
<comment type="caution">
    <text evidence="2">The sequence shown here is derived from an EMBL/GenBank/DDBJ whole genome shotgun (WGS) entry which is preliminary data.</text>
</comment>
<accession>A0A1Z5JE69</accession>
<proteinExistence type="predicted"/>
<keyword evidence="1" id="KW-0812">Transmembrane</keyword>
<gene>
    <name evidence="2" type="ORF">FisN_1Hh225</name>
</gene>
<evidence type="ECO:0000313" key="2">
    <source>
        <dbReference type="EMBL" id="GAX12294.1"/>
    </source>
</evidence>